<keyword evidence="9" id="KW-0862">Zinc</keyword>
<evidence type="ECO:0000256" key="7">
    <source>
        <dbReference type="ARBA" id="ARBA00022723"/>
    </source>
</evidence>
<dbReference type="Proteomes" id="UP000001996">
    <property type="component" value="Unassembled WGS sequence"/>
</dbReference>
<evidence type="ECO:0000259" key="21">
    <source>
        <dbReference type="PROSITE" id="PS51184"/>
    </source>
</evidence>
<dbReference type="SUPFAM" id="SSF57903">
    <property type="entry name" value="FYVE/PHD zinc finger"/>
    <property type="match status" value="1"/>
</dbReference>
<keyword evidence="14" id="KW-0805">Transcription regulation</keyword>
<evidence type="ECO:0000313" key="23">
    <source>
        <dbReference type="Proteomes" id="UP000001996"/>
    </source>
</evidence>
<dbReference type="InterPro" id="IPR011011">
    <property type="entry name" value="Znf_FYVE_PHD"/>
</dbReference>
<proteinExistence type="inferred from homology"/>
<comment type="cofactor">
    <cofactor evidence="1">
        <name>Fe(2+)</name>
        <dbReference type="ChEBI" id="CHEBI:29033"/>
    </cofactor>
</comment>
<dbReference type="InterPro" id="IPR050690">
    <property type="entry name" value="JHDM1_Histone_Demethylase"/>
</dbReference>
<evidence type="ECO:0000256" key="2">
    <source>
        <dbReference type="ARBA" id="ARBA00003909"/>
    </source>
</evidence>
<dbReference type="InterPro" id="IPR003347">
    <property type="entry name" value="JmjC_dom"/>
</dbReference>
<dbReference type="GO" id="GO:0008270">
    <property type="term" value="F:zinc ion binding"/>
    <property type="evidence" value="ECO:0007669"/>
    <property type="project" value="UniProtKB-KW"/>
</dbReference>
<evidence type="ECO:0000256" key="12">
    <source>
        <dbReference type="ARBA" id="ARBA00023002"/>
    </source>
</evidence>
<evidence type="ECO:0000256" key="16">
    <source>
        <dbReference type="ARBA" id="ARBA00023242"/>
    </source>
</evidence>
<sequence length="463" mass="53885">MMKATDTCPICTDRDSEKVLWIQCSECKQWFHTQCLKLKEYEVLSIVAYHCRDCSRLKGPSILKRQSKRTRVSVDYVALNEGQTIALDKKSHHHLHSFLELKSVPNIEISSTLTKGFALKMGMERPILIPKAQLDIVGMKLPLDRNKITIDYITECCGANTPVEVMDVISQQGVSPSWKLAQWQEYFNTAQEYRDRIRNVISLEISSVQNLGTSFTRPQMVRDLDLVDKVWDPKDEQERSKVTKYCLMSVKDCFTDFHIDFGGTSVYYYVLKGCKTFLFYPPTDDNLALYTLWCMEPKQNIIWFPEYSKVVNKRKVHPLGGFKVTLQPGDLFIIPSGWIHCVHTPQDSIVFGGNFLTLRDMKMQLKIYDIERVTKVPNKFRFPMFNKVIWLSAWYYSQHKEEMLKDVADDKVLAIEIVDLWIKHLNDHYNLSLSNQVAKRSIPGSIKKPLLFIEDLRKWKESI</sequence>
<dbReference type="EC" id="1.14.11.27" evidence="5"/>
<dbReference type="GO" id="GO:0032968">
    <property type="term" value="P:positive regulation of transcription elongation by RNA polymerase II"/>
    <property type="evidence" value="ECO:0007669"/>
    <property type="project" value="EnsemblFungi"/>
</dbReference>
<dbReference type="InterPro" id="IPR001965">
    <property type="entry name" value="Znf_PHD"/>
</dbReference>
<dbReference type="SMART" id="SM00558">
    <property type="entry name" value="JmjC"/>
    <property type="match status" value="1"/>
</dbReference>
<dbReference type="STRING" id="379508.A5DT38"/>
<evidence type="ECO:0000256" key="18">
    <source>
        <dbReference type="ARBA" id="ARBA00047915"/>
    </source>
</evidence>
<evidence type="ECO:0000256" key="10">
    <source>
        <dbReference type="ARBA" id="ARBA00022853"/>
    </source>
</evidence>
<comment type="catalytic activity">
    <reaction evidence="18">
        <text>N(6),N(6)-dimethyl-L-lysyl(36)-[histone H3] + 2 2-oxoglutarate + 2 O2 = L-lysyl(36)-[histone H3] + 2 formaldehyde + 2 succinate + 2 CO2</text>
        <dbReference type="Rhea" id="RHEA:42032"/>
        <dbReference type="Rhea" id="RHEA-COMP:9785"/>
        <dbReference type="Rhea" id="RHEA-COMP:9787"/>
        <dbReference type="ChEBI" id="CHEBI:15379"/>
        <dbReference type="ChEBI" id="CHEBI:16526"/>
        <dbReference type="ChEBI" id="CHEBI:16810"/>
        <dbReference type="ChEBI" id="CHEBI:16842"/>
        <dbReference type="ChEBI" id="CHEBI:29969"/>
        <dbReference type="ChEBI" id="CHEBI:30031"/>
        <dbReference type="ChEBI" id="CHEBI:61976"/>
        <dbReference type="EC" id="1.14.11.27"/>
    </reaction>
</comment>
<evidence type="ECO:0000256" key="15">
    <source>
        <dbReference type="ARBA" id="ARBA00023163"/>
    </source>
</evidence>
<dbReference type="VEuPathDB" id="FungiDB:LELG_00524"/>
<dbReference type="SMART" id="SM00249">
    <property type="entry name" value="PHD"/>
    <property type="match status" value="1"/>
</dbReference>
<gene>
    <name evidence="22" type="ORF">LELG_00524</name>
</gene>
<dbReference type="OrthoDB" id="5876800at2759"/>
<dbReference type="GO" id="GO:0140680">
    <property type="term" value="F:histone H3K36me/H3K36me2 demethylase activity"/>
    <property type="evidence" value="ECO:0007669"/>
    <property type="project" value="UniProtKB-EC"/>
</dbReference>
<accession>A5DT38</accession>
<feature type="domain" description="PHD-type" evidence="20">
    <location>
        <begin position="5"/>
        <end position="57"/>
    </location>
</feature>
<dbReference type="InterPro" id="IPR041667">
    <property type="entry name" value="Cupin_8"/>
</dbReference>
<feature type="domain" description="JmjC" evidence="21">
    <location>
        <begin position="206"/>
        <end position="372"/>
    </location>
</feature>
<dbReference type="Pfam" id="PF13621">
    <property type="entry name" value="Cupin_8"/>
    <property type="match status" value="1"/>
</dbReference>
<keyword evidence="12" id="KW-0560">Oxidoreductase</keyword>
<keyword evidence="8 19" id="KW-0863">Zinc-finger</keyword>
<evidence type="ECO:0000256" key="14">
    <source>
        <dbReference type="ARBA" id="ARBA00023015"/>
    </source>
</evidence>
<keyword evidence="15" id="KW-0804">Transcription</keyword>
<keyword evidence="7" id="KW-0479">Metal-binding</keyword>
<dbReference type="PROSITE" id="PS01359">
    <property type="entry name" value="ZF_PHD_1"/>
    <property type="match status" value="1"/>
</dbReference>
<protein>
    <recommendedName>
        <fullName evidence="6">JmjC domain-containing histone demethylation protein 1</fullName>
        <ecNumber evidence="5">1.14.11.27</ecNumber>
    </recommendedName>
    <alternativeName>
        <fullName evidence="17">[Histone-H3]-lysine-36 demethylase 1</fullName>
    </alternativeName>
</protein>
<keyword evidence="10" id="KW-0156">Chromatin regulator</keyword>
<comment type="subcellular location">
    <subcellularLocation>
        <location evidence="3">Nucleus</location>
    </subcellularLocation>
</comment>
<dbReference type="CDD" id="cd15517">
    <property type="entry name" value="PHD_TCF19_like"/>
    <property type="match status" value="1"/>
</dbReference>
<dbReference type="Gene3D" id="2.60.120.650">
    <property type="entry name" value="Cupin"/>
    <property type="match status" value="1"/>
</dbReference>
<evidence type="ECO:0000256" key="17">
    <source>
        <dbReference type="ARBA" id="ARBA00031083"/>
    </source>
</evidence>
<evidence type="ECO:0000313" key="22">
    <source>
        <dbReference type="EMBL" id="EDK42346.1"/>
    </source>
</evidence>
<evidence type="ECO:0000256" key="11">
    <source>
        <dbReference type="ARBA" id="ARBA00022964"/>
    </source>
</evidence>
<evidence type="ECO:0000259" key="20">
    <source>
        <dbReference type="PROSITE" id="PS50016"/>
    </source>
</evidence>
<evidence type="ECO:0000256" key="5">
    <source>
        <dbReference type="ARBA" id="ARBA00013246"/>
    </source>
</evidence>
<keyword evidence="13" id="KW-0408">Iron</keyword>
<keyword evidence="23" id="KW-1185">Reference proteome</keyword>
<dbReference type="PANTHER" id="PTHR23123">
    <property type="entry name" value="PHD/F-BOX CONTAINING PROTEIN"/>
    <property type="match status" value="1"/>
</dbReference>
<organism evidence="22 23">
    <name type="scientific">Lodderomyces elongisporus (strain ATCC 11503 / CBS 2605 / JCM 1781 / NBRC 1676 / NRRL YB-4239)</name>
    <name type="common">Yeast</name>
    <name type="synonym">Saccharomyces elongisporus</name>
    <dbReference type="NCBI Taxonomy" id="379508"/>
    <lineage>
        <taxon>Eukaryota</taxon>
        <taxon>Fungi</taxon>
        <taxon>Dikarya</taxon>
        <taxon>Ascomycota</taxon>
        <taxon>Saccharomycotina</taxon>
        <taxon>Pichiomycetes</taxon>
        <taxon>Debaryomycetaceae</taxon>
        <taxon>Candida/Lodderomyces clade</taxon>
        <taxon>Lodderomyces</taxon>
    </lineage>
</organism>
<evidence type="ECO:0000256" key="1">
    <source>
        <dbReference type="ARBA" id="ARBA00001954"/>
    </source>
</evidence>
<reference evidence="22 23" key="1">
    <citation type="journal article" date="2009" name="Nature">
        <title>Evolution of pathogenicity and sexual reproduction in eight Candida genomes.</title>
        <authorList>
            <person name="Butler G."/>
            <person name="Rasmussen M.D."/>
            <person name="Lin M.F."/>
            <person name="Santos M.A."/>
            <person name="Sakthikumar S."/>
            <person name="Munro C.A."/>
            <person name="Rheinbay E."/>
            <person name="Grabherr M."/>
            <person name="Forche A."/>
            <person name="Reedy J.L."/>
            <person name="Agrafioti I."/>
            <person name="Arnaud M.B."/>
            <person name="Bates S."/>
            <person name="Brown A.J."/>
            <person name="Brunke S."/>
            <person name="Costanzo M.C."/>
            <person name="Fitzpatrick D.A."/>
            <person name="de Groot P.W."/>
            <person name="Harris D."/>
            <person name="Hoyer L.L."/>
            <person name="Hube B."/>
            <person name="Klis F.M."/>
            <person name="Kodira C."/>
            <person name="Lennard N."/>
            <person name="Logue M.E."/>
            <person name="Martin R."/>
            <person name="Neiman A.M."/>
            <person name="Nikolaou E."/>
            <person name="Quail M.A."/>
            <person name="Quinn J."/>
            <person name="Santos M.C."/>
            <person name="Schmitzberger F.F."/>
            <person name="Sherlock G."/>
            <person name="Shah P."/>
            <person name="Silverstein K.A."/>
            <person name="Skrzypek M.S."/>
            <person name="Soll D."/>
            <person name="Staggs R."/>
            <person name="Stansfield I."/>
            <person name="Stumpf M.P."/>
            <person name="Sudbery P.E."/>
            <person name="Srikantha T."/>
            <person name="Zeng Q."/>
            <person name="Berman J."/>
            <person name="Berriman M."/>
            <person name="Heitman J."/>
            <person name="Gow N.A."/>
            <person name="Lorenz M.C."/>
            <person name="Birren B.W."/>
            <person name="Kellis M."/>
            <person name="Cuomo C.A."/>
        </authorList>
    </citation>
    <scope>NUCLEOTIDE SEQUENCE [LARGE SCALE GENOMIC DNA]</scope>
    <source>
        <strain evidence="23">ATCC 11503 / BCRC 21390 / CBS 2605 / JCM 1781 / NBRC 1676 / NRRL YB-4239</strain>
    </source>
</reference>
<dbReference type="eggNOG" id="KOG1633">
    <property type="taxonomic scope" value="Eukaryota"/>
</dbReference>
<dbReference type="GO" id="GO:0140002">
    <property type="term" value="F:histone H3K4me3 reader activity"/>
    <property type="evidence" value="ECO:0007669"/>
    <property type="project" value="EnsemblFungi"/>
</dbReference>
<dbReference type="InterPro" id="IPR019786">
    <property type="entry name" value="Zinc_finger_PHD-type_CS"/>
</dbReference>
<comment type="similarity">
    <text evidence="4">Belongs to the JHDM1 histone demethylase family.</text>
</comment>
<evidence type="ECO:0000256" key="3">
    <source>
        <dbReference type="ARBA" id="ARBA00004123"/>
    </source>
</evidence>
<keyword evidence="16" id="KW-0539">Nucleus</keyword>
<evidence type="ECO:0000256" key="4">
    <source>
        <dbReference type="ARBA" id="ARBA00008037"/>
    </source>
</evidence>
<evidence type="ECO:0000256" key="19">
    <source>
        <dbReference type="PROSITE-ProRule" id="PRU00146"/>
    </source>
</evidence>
<evidence type="ECO:0000256" key="9">
    <source>
        <dbReference type="ARBA" id="ARBA00022833"/>
    </source>
</evidence>
<dbReference type="Pfam" id="PF17811">
    <property type="entry name" value="JHD"/>
    <property type="match status" value="1"/>
</dbReference>
<dbReference type="FunCoup" id="A5DT38">
    <property type="interactions" value="12"/>
</dbReference>
<dbReference type="InterPro" id="IPR041070">
    <property type="entry name" value="JHD"/>
</dbReference>
<name>A5DT38_LODEL</name>
<evidence type="ECO:0000256" key="6">
    <source>
        <dbReference type="ARBA" id="ARBA00015153"/>
    </source>
</evidence>
<dbReference type="AlphaFoldDB" id="A5DT38"/>
<dbReference type="PROSITE" id="PS51184">
    <property type="entry name" value="JMJC"/>
    <property type="match status" value="1"/>
</dbReference>
<evidence type="ECO:0000256" key="8">
    <source>
        <dbReference type="ARBA" id="ARBA00022771"/>
    </source>
</evidence>
<dbReference type="OMA" id="SVYYTVC"/>
<evidence type="ECO:0000256" key="13">
    <source>
        <dbReference type="ARBA" id="ARBA00023004"/>
    </source>
</evidence>
<comment type="function">
    <text evidence="2">Histone demethylase that specifically demethylates 'Lys-36' of histone H3, thereby playing a central role in histone code.</text>
</comment>
<dbReference type="InParanoid" id="A5DT38"/>
<dbReference type="Pfam" id="PF00628">
    <property type="entry name" value="PHD"/>
    <property type="match status" value="1"/>
</dbReference>
<dbReference type="EMBL" id="CH981524">
    <property type="protein sequence ID" value="EDK42346.1"/>
    <property type="molecule type" value="Genomic_DNA"/>
</dbReference>
<dbReference type="InterPro" id="IPR019787">
    <property type="entry name" value="Znf_PHD-finger"/>
</dbReference>
<dbReference type="GeneID" id="5234776"/>
<dbReference type="KEGG" id="lel:PVL30_000511"/>
<dbReference type="GO" id="GO:0005634">
    <property type="term" value="C:nucleus"/>
    <property type="evidence" value="ECO:0007669"/>
    <property type="project" value="UniProtKB-SubCell"/>
</dbReference>
<dbReference type="HOGENOM" id="CLU_003540_6_2_1"/>
<dbReference type="SUPFAM" id="SSF51197">
    <property type="entry name" value="Clavaminate synthase-like"/>
    <property type="match status" value="1"/>
</dbReference>
<dbReference type="PROSITE" id="PS50016">
    <property type="entry name" value="ZF_PHD_2"/>
    <property type="match status" value="1"/>
</dbReference>
<keyword evidence="11" id="KW-0223">Dioxygenase</keyword>